<dbReference type="KEGG" id="ctp:CTRG_06227"/>
<evidence type="ECO:0000313" key="4">
    <source>
        <dbReference type="EMBL" id="EER30109.1"/>
    </source>
</evidence>
<feature type="transmembrane region" description="Helical" evidence="2">
    <location>
        <begin position="506"/>
        <end position="526"/>
    </location>
</feature>
<sequence length="555" mass="63957">MPHAAEESVHPRSTGRPTDETPGTSNNSHIENENESLDSDNNNNEVDDYYGDSDSDQQETVMDYAGLTSNVVDQVETQELETEHRKQEVKDRNIEQKKLTPKERFDEYIKAAPKFVFAYVQVFCIYVGFLSIYWGAMYRRDTRFKNIKYVVINQDTEFDYNGVTVQPYLGNAMESLLFDNSTVRTRGNFLYPNMTDFTLSAQNHNNTLMEEMIHKIHHQKYWGGVYIAPNTTRNIYESFHNANGTFMSSGAINESITVVYETGRHFGGVVQYTFRGLDLIGETWVKYYVYPQIYKPIIESLNSTQKRALLANNETVPIFTTFPEFTFVDKAPSPAPEMIGVGQIELIYCLLISFYSFSFSAETYGYMRKKLVYRNYLFFKFLISQIHCLLLGLVYALIVKAFRIPTSITFGKSGFVVLWMFVSLFISACGAANEVAVQIIMAYDRKVLIAPWMVFHIVSNVAVAFGPLDLSPGFYRYGYAWPMYNAYELIRVVFFNTWKGHMGRNIGVLITWIAVGNIALVFISNWTTKRAKRKAKEERRKKREEEKRLDKEAGL</sequence>
<dbReference type="Proteomes" id="UP000002037">
    <property type="component" value="Unassembled WGS sequence"/>
</dbReference>
<feature type="compositionally biased region" description="Basic and acidic residues" evidence="1">
    <location>
        <begin position="535"/>
        <end position="555"/>
    </location>
</feature>
<organism evidence="4 5">
    <name type="scientific">Candida tropicalis (strain ATCC MYA-3404 / T1)</name>
    <name type="common">Yeast</name>
    <dbReference type="NCBI Taxonomy" id="294747"/>
    <lineage>
        <taxon>Eukaryota</taxon>
        <taxon>Fungi</taxon>
        <taxon>Dikarya</taxon>
        <taxon>Ascomycota</taxon>
        <taxon>Saccharomycotina</taxon>
        <taxon>Pichiomycetes</taxon>
        <taxon>Debaryomycetaceae</taxon>
        <taxon>Candida/Lodderomyces clade</taxon>
        <taxon>Candida</taxon>
    </lineage>
</organism>
<dbReference type="AlphaFoldDB" id="C5MJI4"/>
<dbReference type="EMBL" id="GG692407">
    <property type="protein sequence ID" value="EER30109.1"/>
    <property type="molecule type" value="Genomic_DNA"/>
</dbReference>
<dbReference type="Pfam" id="PF12051">
    <property type="entry name" value="DUF3533"/>
    <property type="match status" value="1"/>
</dbReference>
<dbReference type="PANTHER" id="PTHR34814">
    <property type="entry name" value="NITROSOGUANIDINE RESISTANCE PROTEIN SNG1"/>
    <property type="match status" value="1"/>
</dbReference>
<dbReference type="GO" id="GO:0016020">
    <property type="term" value="C:membrane"/>
    <property type="evidence" value="ECO:0007669"/>
    <property type="project" value="TreeGrafter"/>
</dbReference>
<feature type="transmembrane region" description="Helical" evidence="2">
    <location>
        <begin position="447"/>
        <end position="468"/>
    </location>
</feature>
<dbReference type="InterPro" id="IPR053001">
    <property type="entry name" value="MNNG_permease-like"/>
</dbReference>
<feature type="transmembrane region" description="Helical" evidence="2">
    <location>
        <begin position="116"/>
        <end position="136"/>
    </location>
</feature>
<name>C5MJI4_CANTT</name>
<protein>
    <recommendedName>
        <fullName evidence="3">DUF3533 domain-containing protein</fullName>
    </recommendedName>
</protein>
<feature type="compositionally biased region" description="Basic and acidic residues" evidence="1">
    <location>
        <begin position="1"/>
        <end position="10"/>
    </location>
</feature>
<evidence type="ECO:0000313" key="5">
    <source>
        <dbReference type="Proteomes" id="UP000002037"/>
    </source>
</evidence>
<proteinExistence type="predicted"/>
<feature type="transmembrane region" description="Helical" evidence="2">
    <location>
        <begin position="418"/>
        <end position="440"/>
    </location>
</feature>
<dbReference type="OrthoDB" id="2140105at2759"/>
<evidence type="ECO:0000256" key="1">
    <source>
        <dbReference type="SAM" id="MobiDB-lite"/>
    </source>
</evidence>
<dbReference type="InterPro" id="IPR022703">
    <property type="entry name" value="DUF3533"/>
</dbReference>
<feature type="region of interest" description="Disordered" evidence="1">
    <location>
        <begin position="1"/>
        <end position="56"/>
    </location>
</feature>
<dbReference type="RefSeq" id="XP_002546749.1">
    <property type="nucleotide sequence ID" value="XM_002546703.1"/>
</dbReference>
<reference evidence="4 5" key="1">
    <citation type="journal article" date="2009" name="Nature">
        <title>Evolution of pathogenicity and sexual reproduction in eight Candida genomes.</title>
        <authorList>
            <person name="Butler G."/>
            <person name="Rasmussen M.D."/>
            <person name="Lin M.F."/>
            <person name="Santos M.A."/>
            <person name="Sakthikumar S."/>
            <person name="Munro C.A."/>
            <person name="Rheinbay E."/>
            <person name="Grabherr M."/>
            <person name="Forche A."/>
            <person name="Reedy J.L."/>
            <person name="Agrafioti I."/>
            <person name="Arnaud M.B."/>
            <person name="Bates S."/>
            <person name="Brown A.J."/>
            <person name="Brunke S."/>
            <person name="Costanzo M.C."/>
            <person name="Fitzpatrick D.A."/>
            <person name="de Groot P.W."/>
            <person name="Harris D."/>
            <person name="Hoyer L.L."/>
            <person name="Hube B."/>
            <person name="Klis F.M."/>
            <person name="Kodira C."/>
            <person name="Lennard N."/>
            <person name="Logue M.E."/>
            <person name="Martin R."/>
            <person name="Neiman A.M."/>
            <person name="Nikolaou E."/>
            <person name="Quail M.A."/>
            <person name="Quinn J."/>
            <person name="Santos M.C."/>
            <person name="Schmitzberger F.F."/>
            <person name="Sherlock G."/>
            <person name="Shah P."/>
            <person name="Silverstein K.A."/>
            <person name="Skrzypek M.S."/>
            <person name="Soll D."/>
            <person name="Staggs R."/>
            <person name="Stansfield I."/>
            <person name="Stumpf M.P."/>
            <person name="Sudbery P.E."/>
            <person name="Srikantha T."/>
            <person name="Zeng Q."/>
            <person name="Berman J."/>
            <person name="Berriman M."/>
            <person name="Heitman J."/>
            <person name="Gow N.A."/>
            <person name="Lorenz M.C."/>
            <person name="Birren B.W."/>
            <person name="Kellis M."/>
            <person name="Cuomo C.A."/>
        </authorList>
    </citation>
    <scope>NUCLEOTIDE SEQUENCE [LARGE SCALE GENOMIC DNA]</scope>
    <source>
        <strain evidence="5">ATCC MYA-3404 / T1</strain>
    </source>
</reference>
<gene>
    <name evidence="4" type="ORF">CTRG_06227</name>
</gene>
<evidence type="ECO:0000259" key="3">
    <source>
        <dbReference type="Pfam" id="PF12051"/>
    </source>
</evidence>
<dbReference type="HOGENOM" id="CLU_020178_0_2_1"/>
<dbReference type="VEuPathDB" id="FungiDB:CTRG_06227"/>
<feature type="domain" description="DUF3533" evidence="3">
    <location>
        <begin position="119"/>
        <end position="517"/>
    </location>
</feature>
<accession>C5MJI4</accession>
<keyword evidence="5" id="KW-1185">Reference proteome</keyword>
<feature type="compositionally biased region" description="Acidic residues" evidence="1">
    <location>
        <begin position="45"/>
        <end position="56"/>
    </location>
</feature>
<dbReference type="eggNOG" id="ENOG502SSX7">
    <property type="taxonomic scope" value="Eukaryota"/>
</dbReference>
<keyword evidence="2" id="KW-0812">Transmembrane</keyword>
<feature type="transmembrane region" description="Helical" evidence="2">
    <location>
        <begin position="377"/>
        <end position="398"/>
    </location>
</feature>
<evidence type="ECO:0000256" key="2">
    <source>
        <dbReference type="SAM" id="Phobius"/>
    </source>
</evidence>
<keyword evidence="2" id="KW-0472">Membrane</keyword>
<keyword evidence="2" id="KW-1133">Transmembrane helix</keyword>
<feature type="region of interest" description="Disordered" evidence="1">
    <location>
        <begin position="531"/>
        <end position="555"/>
    </location>
</feature>
<dbReference type="GeneID" id="8301567"/>
<dbReference type="PANTHER" id="PTHR34814:SF1">
    <property type="entry name" value="NITROSOGUANIDINE RESISTANCE PROTEIN SNG1"/>
    <property type="match status" value="1"/>
</dbReference>